<feature type="transmembrane region" description="Helical" evidence="1">
    <location>
        <begin position="12"/>
        <end position="42"/>
    </location>
</feature>
<dbReference type="RefSeq" id="WP_097323980.1">
    <property type="nucleotide sequence ID" value="NZ_OBDY01000016.1"/>
</dbReference>
<keyword evidence="3" id="KW-1185">Reference proteome</keyword>
<evidence type="ECO:0000313" key="2">
    <source>
        <dbReference type="EMBL" id="SNY55200.1"/>
    </source>
</evidence>
<organism evidence="2 3">
    <name type="scientific">Paractinoplanes atraurantiacus</name>
    <dbReference type="NCBI Taxonomy" id="1036182"/>
    <lineage>
        <taxon>Bacteria</taxon>
        <taxon>Bacillati</taxon>
        <taxon>Actinomycetota</taxon>
        <taxon>Actinomycetes</taxon>
        <taxon>Micromonosporales</taxon>
        <taxon>Micromonosporaceae</taxon>
        <taxon>Paractinoplanes</taxon>
    </lineage>
</organism>
<keyword evidence="1" id="KW-0812">Transmembrane</keyword>
<dbReference type="AlphaFoldDB" id="A0A285J4D2"/>
<name>A0A285J4D2_9ACTN</name>
<sequence>MVNAGLSTRSGRLCAGIAGAGVLPWMLFHVALHVVLLAAGSIGAQLPDTFRTVGDNVVLGLFGAYVVSYVLVPLTVVLLALLRLGKELRWYWFRVVALVLFNLPDLLFLGAGTPWIFPIVNSALALLVIQPRWRL</sequence>
<reference evidence="3" key="1">
    <citation type="submission" date="2017-09" db="EMBL/GenBank/DDBJ databases">
        <authorList>
            <person name="Varghese N."/>
            <person name="Submissions S."/>
        </authorList>
    </citation>
    <scope>NUCLEOTIDE SEQUENCE [LARGE SCALE GENOMIC DNA]</scope>
    <source>
        <strain evidence="3">CGMCC 4.6857</strain>
    </source>
</reference>
<evidence type="ECO:0000313" key="3">
    <source>
        <dbReference type="Proteomes" id="UP000219612"/>
    </source>
</evidence>
<keyword evidence="1" id="KW-0472">Membrane</keyword>
<feature type="transmembrane region" description="Helical" evidence="1">
    <location>
        <begin position="91"/>
        <end position="109"/>
    </location>
</feature>
<proteinExistence type="predicted"/>
<gene>
    <name evidence="2" type="ORF">SAMN05421748_11672</name>
</gene>
<feature type="transmembrane region" description="Helical" evidence="1">
    <location>
        <begin position="62"/>
        <end position="84"/>
    </location>
</feature>
<accession>A0A285J4D2</accession>
<evidence type="ECO:0000256" key="1">
    <source>
        <dbReference type="SAM" id="Phobius"/>
    </source>
</evidence>
<protein>
    <submittedName>
        <fullName evidence="2">Uncharacterized protein</fullName>
    </submittedName>
</protein>
<dbReference type="Proteomes" id="UP000219612">
    <property type="component" value="Unassembled WGS sequence"/>
</dbReference>
<keyword evidence="1" id="KW-1133">Transmembrane helix</keyword>
<dbReference type="EMBL" id="OBDY01000016">
    <property type="protein sequence ID" value="SNY55200.1"/>
    <property type="molecule type" value="Genomic_DNA"/>
</dbReference>